<dbReference type="EMBL" id="WNWM01000002">
    <property type="protein sequence ID" value="MUI12857.1"/>
    <property type="molecule type" value="Genomic_DNA"/>
</dbReference>
<dbReference type="OrthoDB" id="1907165at2"/>
<dbReference type="Gene3D" id="2.30.110.50">
    <property type="match status" value="1"/>
</dbReference>
<dbReference type="Pfam" id="PF10106">
    <property type="entry name" value="DUF2345"/>
    <property type="match status" value="1"/>
</dbReference>
<protein>
    <submittedName>
        <fullName evidence="6">Type VI secretion system tip protein VgrG</fullName>
    </submittedName>
</protein>
<feature type="domain" description="Putative type VI secretion system Rhs element associated Vgr" evidence="5">
    <location>
        <begin position="511"/>
        <end position="619"/>
    </location>
</feature>
<dbReference type="SUPFAM" id="SSF69349">
    <property type="entry name" value="Phage fibre proteins"/>
    <property type="match status" value="1"/>
</dbReference>
<keyword evidence="7" id="KW-1185">Reference proteome</keyword>
<dbReference type="InterPro" id="IPR037026">
    <property type="entry name" value="Vgr_OB-fold_dom_sf"/>
</dbReference>
<reference evidence="6 7" key="1">
    <citation type="submission" date="2019-11" db="EMBL/GenBank/DDBJ databases">
        <title>Draft Genome Sequences of Six Type Strains of the Genus Massilia.</title>
        <authorList>
            <person name="Miess H."/>
            <person name="Frediansyah A."/>
            <person name="Goeker M."/>
            <person name="Gross H."/>
        </authorList>
    </citation>
    <scope>NUCLEOTIDE SEQUENCE [LARGE SCALE GENOMIC DNA]</scope>
    <source>
        <strain evidence="6 7">DSM 17513</strain>
    </source>
</reference>
<dbReference type="InterPro" id="IPR018769">
    <property type="entry name" value="VgrG2_DUF2345"/>
</dbReference>
<dbReference type="Pfam" id="PF04717">
    <property type="entry name" value="Phage_base_V"/>
    <property type="match status" value="1"/>
</dbReference>
<dbReference type="NCBIfam" id="TIGR03361">
    <property type="entry name" value="VI_Rhs_Vgr"/>
    <property type="match status" value="1"/>
</dbReference>
<dbReference type="Pfam" id="PF05954">
    <property type="entry name" value="Phage_GPD"/>
    <property type="match status" value="1"/>
</dbReference>
<name>A0A6I3X979_9BURK</name>
<dbReference type="Gene3D" id="3.55.50.10">
    <property type="entry name" value="Baseplate protein-like domains"/>
    <property type="match status" value="1"/>
</dbReference>
<dbReference type="InterPro" id="IPR017847">
    <property type="entry name" value="T6SS_RhsGE_Vgr_subset"/>
</dbReference>
<dbReference type="NCBIfam" id="TIGR01646">
    <property type="entry name" value="vgr_GE"/>
    <property type="match status" value="1"/>
</dbReference>
<proteinExistence type="inferred from homology"/>
<dbReference type="SUPFAM" id="SSF69279">
    <property type="entry name" value="Phage tail proteins"/>
    <property type="match status" value="2"/>
</dbReference>
<evidence type="ECO:0000259" key="4">
    <source>
        <dbReference type="Pfam" id="PF10106"/>
    </source>
</evidence>
<feature type="region of interest" description="Disordered" evidence="2">
    <location>
        <begin position="890"/>
        <end position="916"/>
    </location>
</feature>
<dbReference type="InterPro" id="IPR028244">
    <property type="entry name" value="T6SS_Rhs_Vgr_dom"/>
</dbReference>
<sequence>MNVPQPSFASLDRLQQTGRLLRSQFPNGDGPDAALIVNTFNAQEELSSGFRFEVELLSDDVSIPLKSLIGKMMTVSLVRDNGTERHFNGYITEFRYVKTDGGFVYYHAVLEPWLAFAKLRKDCVSFLARSVLEMTEMTFAHYKQHDWKLRMRGEDPKVTCMNQYNETDYNHLHRRWEAAGLHYWYEHRGDGHTLWLSDDSTIADSIDACGTREVEPGTIPYRSFAGSAEGDGIHQWQAVRRVGSATMALGSFDFKKPMPQAVMSESMNRQGDAPPYDVYENLGAYGYRDWQDGELLAKRRMEEADQMAQTFETAGNDRCAMPGRSFVLADHHSGSMPWPFRKAMISEPIGKREYLIVAVRHSAGNNLNSAKREPSYYNNEFTCLRKTIPWRPGRHFHSEPPPAPGLQTAIVTGPQGEEIHTDGHGRVTIQFHWDRQGKRNENSSAWVRVAMPMAGKQFGQIGLPRVGQEVVVQFLGENTDRPIVTGVVYNAEHAVPWELSSQRALSGLRSRELEGIRGNQLVLDDTKGEIQAQLRSDHLHSQLSLGQIHRLESNGGHKEKRGEGFELRSDGHGVVRAAEGFLLTTESRPQAVGAVKSMNETTKLLKKAHEHHEALARFAHHYAPTGGNVQMDVATVLGIQNDAIEGTGSDLPELTAPDIVLSSTAGVVATAAQSVHIASGEQLAITSGANVSIAAQGGLFASVRQGMLMLVQKMGMKLVAASGKVEIRADSDEMEILAQKVLRFISDSDWIELHGKKGIRLHGSNSLIEISDTVQVFSPSPTLFHCNLETFGPKNNLQSMPRQAKAEEKLEDSHRESISILLQSHSALGEAYANTPYVLYKNGVEMKIGLTDAHGRAHFECEKGTDEYRIRLGNGDEFALKIRDGLSAENDSNEMTYSNQGFRALNDAADGREHNN</sequence>
<feature type="domain" description="DUF2345" evidence="4">
    <location>
        <begin position="648"/>
        <end position="787"/>
    </location>
</feature>
<evidence type="ECO:0000259" key="5">
    <source>
        <dbReference type="Pfam" id="PF13296"/>
    </source>
</evidence>
<accession>A0A6I3X979</accession>
<evidence type="ECO:0000256" key="2">
    <source>
        <dbReference type="SAM" id="MobiDB-lite"/>
    </source>
</evidence>
<comment type="caution">
    <text evidence="6">The sequence shown here is derived from an EMBL/GenBank/DDBJ whole genome shotgun (WGS) entry which is preliminary data.</text>
</comment>
<feature type="domain" description="Gp5/Type VI secretion system Vgr protein OB-fold" evidence="3">
    <location>
        <begin position="420"/>
        <end position="489"/>
    </location>
</feature>
<evidence type="ECO:0000313" key="6">
    <source>
        <dbReference type="EMBL" id="MUI12857.1"/>
    </source>
</evidence>
<dbReference type="Proteomes" id="UP000431684">
    <property type="component" value="Unassembled WGS sequence"/>
</dbReference>
<dbReference type="Gene3D" id="2.40.50.230">
    <property type="entry name" value="Gp5 N-terminal domain"/>
    <property type="match status" value="1"/>
</dbReference>
<dbReference type="Gene3D" id="4.10.220.110">
    <property type="match status" value="1"/>
</dbReference>
<evidence type="ECO:0000256" key="1">
    <source>
        <dbReference type="ARBA" id="ARBA00005558"/>
    </source>
</evidence>
<dbReference type="InterPro" id="IPR006531">
    <property type="entry name" value="Gp5/Vgr_OB"/>
</dbReference>
<dbReference type="AlphaFoldDB" id="A0A6I3X979"/>
<gene>
    <name evidence="6" type="primary">tssI</name>
    <name evidence="6" type="ORF">GJV26_10360</name>
</gene>
<dbReference type="Pfam" id="PF13296">
    <property type="entry name" value="T6SS_Vgr"/>
    <property type="match status" value="1"/>
</dbReference>
<dbReference type="SUPFAM" id="SSF69255">
    <property type="entry name" value="gp5 N-terminal domain-like"/>
    <property type="match status" value="1"/>
</dbReference>
<comment type="similarity">
    <text evidence="1">Belongs to the VgrG protein family.</text>
</comment>
<dbReference type="InterPro" id="IPR006533">
    <property type="entry name" value="T6SS_Vgr_RhsGE"/>
</dbReference>
<organism evidence="6 7">
    <name type="scientific">Pseudoduganella dura</name>
    <dbReference type="NCBI Taxonomy" id="321982"/>
    <lineage>
        <taxon>Bacteria</taxon>
        <taxon>Pseudomonadati</taxon>
        <taxon>Pseudomonadota</taxon>
        <taxon>Betaproteobacteria</taxon>
        <taxon>Burkholderiales</taxon>
        <taxon>Oxalobacteraceae</taxon>
        <taxon>Telluria group</taxon>
        <taxon>Pseudoduganella</taxon>
    </lineage>
</organism>
<evidence type="ECO:0000259" key="3">
    <source>
        <dbReference type="Pfam" id="PF04717"/>
    </source>
</evidence>
<evidence type="ECO:0000313" key="7">
    <source>
        <dbReference type="Proteomes" id="UP000431684"/>
    </source>
</evidence>
<feature type="compositionally biased region" description="Polar residues" evidence="2">
    <location>
        <begin position="890"/>
        <end position="901"/>
    </location>
</feature>
<dbReference type="RefSeq" id="WP_155708747.1">
    <property type="nucleotide sequence ID" value="NZ_BMWU01000013.1"/>
</dbReference>